<keyword evidence="2" id="KW-1185">Reference proteome</keyword>
<dbReference type="EMBL" id="CP032568">
    <property type="protein sequence ID" value="AYF78304.1"/>
    <property type="molecule type" value="Genomic_DNA"/>
</dbReference>
<gene>
    <name evidence="1" type="ORF">D7D52_35795</name>
</gene>
<dbReference type="KEGG" id="nyu:D7D52_35795"/>
<dbReference type="RefSeq" id="WP_120743387.1">
    <property type="nucleotide sequence ID" value="NZ_CP032568.1"/>
</dbReference>
<reference evidence="1 2" key="1">
    <citation type="submission" date="2018-09" db="EMBL/GenBank/DDBJ databases">
        <title>Nocardia yunnanensis sp. nov., an actinomycete isolated from a soil sample.</title>
        <authorList>
            <person name="Zhang J."/>
        </authorList>
    </citation>
    <scope>NUCLEOTIDE SEQUENCE [LARGE SCALE GENOMIC DNA]</scope>
    <source>
        <strain evidence="1 2">CFHS0054</strain>
    </source>
</reference>
<name>A0A386ZM98_9NOCA</name>
<proteinExistence type="predicted"/>
<dbReference type="AlphaFoldDB" id="A0A386ZM98"/>
<organism evidence="1 2">
    <name type="scientific">Nocardia yunnanensis</name>
    <dbReference type="NCBI Taxonomy" id="2382165"/>
    <lineage>
        <taxon>Bacteria</taxon>
        <taxon>Bacillati</taxon>
        <taxon>Actinomycetota</taxon>
        <taxon>Actinomycetes</taxon>
        <taxon>Mycobacteriales</taxon>
        <taxon>Nocardiaceae</taxon>
        <taxon>Nocardia</taxon>
    </lineage>
</organism>
<evidence type="ECO:0000313" key="1">
    <source>
        <dbReference type="EMBL" id="AYF78304.1"/>
    </source>
</evidence>
<evidence type="ECO:0000313" key="2">
    <source>
        <dbReference type="Proteomes" id="UP000267164"/>
    </source>
</evidence>
<dbReference type="Proteomes" id="UP000267164">
    <property type="component" value="Chromosome"/>
</dbReference>
<sequence>MLIVGLALTACDSSDSSTAKVTTSVPLTPLDQSVTVADKDGVSAKYTLNTYRLTPDMTGLGHKIVLDVTVTDTSSAPFEYDEDNFVWTYPPCGPIKAGDLLPLLGGAMLNENYTSFMPPQPLRIGTLQPGESANGLVIMQAGGQGPYCLYIDLDNHFSTPWELPQQ</sequence>
<evidence type="ECO:0008006" key="3">
    <source>
        <dbReference type="Google" id="ProtNLM"/>
    </source>
</evidence>
<protein>
    <recommendedName>
        <fullName evidence="3">DUF4352 domain-containing protein</fullName>
    </recommendedName>
</protein>
<accession>A0A386ZM98</accession>